<accession>A0A6G1E4Y7</accession>
<reference evidence="1 2" key="1">
    <citation type="submission" date="2019-11" db="EMBL/GenBank/DDBJ databases">
        <title>Whole genome sequence of Oryza granulata.</title>
        <authorList>
            <person name="Li W."/>
        </authorList>
    </citation>
    <scope>NUCLEOTIDE SEQUENCE [LARGE SCALE GENOMIC DNA]</scope>
    <source>
        <strain evidence="2">cv. Menghai</strain>
        <tissue evidence="1">Leaf</tissue>
    </source>
</reference>
<dbReference type="EMBL" id="SPHZ02000005">
    <property type="protein sequence ID" value="KAF0919848.1"/>
    <property type="molecule type" value="Genomic_DNA"/>
</dbReference>
<name>A0A6G1E4Y7_9ORYZ</name>
<evidence type="ECO:0000313" key="1">
    <source>
        <dbReference type="EMBL" id="KAF0919848.1"/>
    </source>
</evidence>
<organism evidence="1 2">
    <name type="scientific">Oryza meyeriana var. granulata</name>
    <dbReference type="NCBI Taxonomy" id="110450"/>
    <lineage>
        <taxon>Eukaryota</taxon>
        <taxon>Viridiplantae</taxon>
        <taxon>Streptophyta</taxon>
        <taxon>Embryophyta</taxon>
        <taxon>Tracheophyta</taxon>
        <taxon>Spermatophyta</taxon>
        <taxon>Magnoliopsida</taxon>
        <taxon>Liliopsida</taxon>
        <taxon>Poales</taxon>
        <taxon>Poaceae</taxon>
        <taxon>BOP clade</taxon>
        <taxon>Oryzoideae</taxon>
        <taxon>Oryzeae</taxon>
        <taxon>Oryzinae</taxon>
        <taxon>Oryza</taxon>
        <taxon>Oryza meyeriana</taxon>
    </lineage>
</organism>
<protein>
    <submittedName>
        <fullName evidence="1">Uncharacterized protein</fullName>
    </submittedName>
</protein>
<dbReference type="Proteomes" id="UP000479710">
    <property type="component" value="Unassembled WGS sequence"/>
</dbReference>
<sequence length="132" mass="14413">LGDELPRPKGACRPSFRRAELLQQGLVNGDDHQGPNEGLAVEAKACLCLIHLRTDGGSRCSSFSRFRSVSDRRGSTLWGGWSAARLLMRGAWPLEAARWRASAYEVGGGWLLCVRMAVTEAGQQCLLMRVVA</sequence>
<keyword evidence="2" id="KW-1185">Reference proteome</keyword>
<feature type="non-terminal residue" evidence="1">
    <location>
        <position position="1"/>
    </location>
</feature>
<proteinExistence type="predicted"/>
<gene>
    <name evidence="1" type="ORF">E2562_031701</name>
</gene>
<evidence type="ECO:0000313" key="2">
    <source>
        <dbReference type="Proteomes" id="UP000479710"/>
    </source>
</evidence>
<dbReference type="AlphaFoldDB" id="A0A6G1E4Y7"/>
<comment type="caution">
    <text evidence="1">The sequence shown here is derived from an EMBL/GenBank/DDBJ whole genome shotgun (WGS) entry which is preliminary data.</text>
</comment>